<comment type="similarity">
    <text evidence="3">Belongs to the acetyltransferase family. RimJ subfamily.</text>
</comment>
<comment type="caution">
    <text evidence="6">The sequence shown here is derived from an EMBL/GenBank/DDBJ whole genome shotgun (WGS) entry which is preliminary data.</text>
</comment>
<evidence type="ECO:0000256" key="1">
    <source>
        <dbReference type="ARBA" id="ARBA00022679"/>
    </source>
</evidence>
<dbReference type="PANTHER" id="PTHR43792">
    <property type="entry name" value="GNAT FAMILY, PUTATIVE (AFU_ORTHOLOGUE AFUA_3G00765)-RELATED-RELATED"/>
    <property type="match status" value="1"/>
</dbReference>
<reference evidence="6" key="1">
    <citation type="journal article" date="2014" name="Front. Microbiol.">
        <title>High frequency of phylogenetically diverse reductive dehalogenase-homologous genes in deep subseafloor sedimentary metagenomes.</title>
        <authorList>
            <person name="Kawai M."/>
            <person name="Futagami T."/>
            <person name="Toyoda A."/>
            <person name="Takaki Y."/>
            <person name="Nishi S."/>
            <person name="Hori S."/>
            <person name="Arai W."/>
            <person name="Tsubouchi T."/>
            <person name="Morono Y."/>
            <person name="Uchiyama I."/>
            <person name="Ito T."/>
            <person name="Fujiyama A."/>
            <person name="Inagaki F."/>
            <person name="Takami H."/>
        </authorList>
    </citation>
    <scope>NUCLEOTIDE SEQUENCE</scope>
    <source>
        <strain evidence="6">Expedition CK06-06</strain>
    </source>
</reference>
<sequence length="184" mass="20249">PFRLSDAPRVRELAGAREVAESTLTIPHPYPEGEAEAWIASHEPAFRRGEMAAFAITTGDETLVGAVGLNLEGDTGIAELGYWVGVPYWGMGYATEAAHSVMDYGFEALALRRLWARAFVRNPASSRVLEKVGMRHEGTLRGSICKDDELLDAEVYGILREDRDVSEATRPPRNTQTLDTGDDR</sequence>
<dbReference type="InterPro" id="IPR051531">
    <property type="entry name" value="N-acetyltransferase"/>
</dbReference>
<keyword evidence="1" id="KW-0808">Transferase</keyword>
<dbReference type="InterPro" id="IPR016181">
    <property type="entry name" value="Acyl_CoA_acyltransferase"/>
</dbReference>
<name>X0VKS7_9ZZZZ</name>
<keyword evidence="2" id="KW-0012">Acyltransferase</keyword>
<feature type="compositionally biased region" description="Polar residues" evidence="4">
    <location>
        <begin position="172"/>
        <end position="184"/>
    </location>
</feature>
<dbReference type="PANTHER" id="PTHR43792:SF8">
    <property type="entry name" value="[RIBOSOMAL PROTEIN US5]-ALANINE N-ACETYLTRANSFERASE"/>
    <property type="match status" value="1"/>
</dbReference>
<dbReference type="EMBL" id="BARS01038112">
    <property type="protein sequence ID" value="GAG18894.1"/>
    <property type="molecule type" value="Genomic_DNA"/>
</dbReference>
<evidence type="ECO:0000256" key="2">
    <source>
        <dbReference type="ARBA" id="ARBA00023315"/>
    </source>
</evidence>
<dbReference type="InterPro" id="IPR000182">
    <property type="entry name" value="GNAT_dom"/>
</dbReference>
<dbReference type="SUPFAM" id="SSF55729">
    <property type="entry name" value="Acyl-CoA N-acyltransferases (Nat)"/>
    <property type="match status" value="1"/>
</dbReference>
<organism evidence="6">
    <name type="scientific">marine sediment metagenome</name>
    <dbReference type="NCBI Taxonomy" id="412755"/>
    <lineage>
        <taxon>unclassified sequences</taxon>
        <taxon>metagenomes</taxon>
        <taxon>ecological metagenomes</taxon>
    </lineage>
</organism>
<gene>
    <name evidence="6" type="ORF">S01H1_58349</name>
</gene>
<dbReference type="GO" id="GO:0016747">
    <property type="term" value="F:acyltransferase activity, transferring groups other than amino-acyl groups"/>
    <property type="evidence" value="ECO:0007669"/>
    <property type="project" value="InterPro"/>
</dbReference>
<evidence type="ECO:0000256" key="4">
    <source>
        <dbReference type="SAM" id="MobiDB-lite"/>
    </source>
</evidence>
<dbReference type="PROSITE" id="PS51186">
    <property type="entry name" value="GNAT"/>
    <property type="match status" value="1"/>
</dbReference>
<proteinExistence type="inferred from homology"/>
<evidence type="ECO:0000259" key="5">
    <source>
        <dbReference type="PROSITE" id="PS51186"/>
    </source>
</evidence>
<feature type="non-terminal residue" evidence="6">
    <location>
        <position position="1"/>
    </location>
</feature>
<feature type="region of interest" description="Disordered" evidence="4">
    <location>
        <begin position="164"/>
        <end position="184"/>
    </location>
</feature>
<dbReference type="Gene3D" id="3.40.630.30">
    <property type="match status" value="1"/>
</dbReference>
<evidence type="ECO:0000313" key="6">
    <source>
        <dbReference type="EMBL" id="GAG18894.1"/>
    </source>
</evidence>
<protein>
    <recommendedName>
        <fullName evidence="5">N-acetyltransferase domain-containing protein</fullName>
    </recommendedName>
</protein>
<evidence type="ECO:0000256" key="3">
    <source>
        <dbReference type="ARBA" id="ARBA00038502"/>
    </source>
</evidence>
<accession>X0VKS7</accession>
<dbReference type="AlphaFoldDB" id="X0VKS7"/>
<dbReference type="Pfam" id="PF13302">
    <property type="entry name" value="Acetyltransf_3"/>
    <property type="match status" value="1"/>
</dbReference>
<feature type="domain" description="N-acetyltransferase" evidence="5">
    <location>
        <begin position="1"/>
        <end position="161"/>
    </location>
</feature>